<comment type="subcellular location">
    <subcellularLocation>
        <location evidence="1">Endoplasmic reticulum membrane</location>
        <topology evidence="1">Multi-pass membrane protein</topology>
    </subcellularLocation>
</comment>
<sequence>MNDCINQTSVESFESRKQRITNEFYQKVKQAIEESNDNIYINNRIKKIIAIETVRNNDEIMNIILRNIPNFKDRLHFQLACKHFYSLCNNGRSYLPQFEYERYTKEVVYVQNYNNEFITFIDGTVIFCIPIINDEILLMLNKSKNKIKTTLSIANTLIISRLPNTYFDIFNGIETFINIKVLSLTIEYLNTETIKFFKIFSNLKLHTLYLTILNGDRDLNFDLLISNNDLKISRTIRNMYYQRGRYFLKIVLYLLKSCSLNQLDKLEFPHIGKPNNVNEENLLLNILPYAKNVKFNETISKQEYSSQHFKDFFSGTTIFKNPKVSLKYQINIRFSDAEFGRYYESLSRNSIQSNKENNYQNFETNYISITDLCLGNILFYDIKSKLSDEEVSAFTNDLLKMKNLRSMQTRFLTFSSSNHFSYFCKALNRNLENIKLEKCSDMSIYHLEEIARNCKYLKNLILEEIKSETITLNIINSLFKNLIGLQISFSSCYDVSKIINDLTKIEENGNLKIAWSKLHFLNINCAYPKSNERNILQQLANNTPRRCGQLLIQYLKPSICEKSRYDACYTGGIVGATAVATPVVAPAPVIATPPVIAAAPLAGNPFAPPIILRVIRNHLGFARAGSNPAGCEIKKREQRRSNMIQFAPLNISLSRRLQTFAVAFYLFLFLIFPVIVVYILYSLAISNYWWLLCIYFGWWILFDKDTHKTGSARSELLRNWFLWKWMADYFPIKLHKTAELRSDKNYIIGCHPHGILSFGHFLNFATESTGFSKMFPGIVPSLVTLPSQFFIPFRREIVKWSGSISSDVESIQNILQNPNGGRAACIVIGGAEEALDSKPYCNDLILSRRKGFCKLALKNGASLVPLYNFGENKLYNQIENEKGSRLRNFQTKFKNITGFSAPIFMGRGIFQYTLGILPYRQELNTVVGEPIEVEKIEGREPTIEEINELHKKYCDALIKLFNENKEKYGLDSEAKLNIL</sequence>
<evidence type="ECO:0000256" key="15">
    <source>
        <dbReference type="SAM" id="Phobius"/>
    </source>
</evidence>
<protein>
    <recommendedName>
        <fullName evidence="5">diacylglycerol O-acyltransferase</fullName>
        <ecNumber evidence="5">2.3.1.20</ecNumber>
    </recommendedName>
</protein>
<evidence type="ECO:0000256" key="14">
    <source>
        <dbReference type="ARBA" id="ARBA00023315"/>
    </source>
</evidence>
<keyword evidence="7" id="KW-0808">Transferase</keyword>
<keyword evidence="9" id="KW-0319">Glycerol metabolism</keyword>
<comment type="pathway">
    <text evidence="2">Glycerolipid metabolism; triacylglycerol biosynthesis.</text>
</comment>
<dbReference type="WBParaSite" id="TCONS_00000657.p1">
    <property type="protein sequence ID" value="TCONS_00000657.p1"/>
    <property type="gene ID" value="XLOC_000639"/>
</dbReference>
<dbReference type="CDD" id="cd07987">
    <property type="entry name" value="LPLAT_MGAT-like"/>
    <property type="match status" value="1"/>
</dbReference>
<dbReference type="AlphaFoldDB" id="A0AAF5CSC6"/>
<proteinExistence type="inferred from homology"/>
<dbReference type="InterPro" id="IPR032675">
    <property type="entry name" value="LRR_dom_sf"/>
</dbReference>
<name>A0AAF5CSC6_STRER</name>
<dbReference type="Gene3D" id="3.80.10.10">
    <property type="entry name" value="Ribonuclease Inhibitor"/>
    <property type="match status" value="1"/>
</dbReference>
<dbReference type="GO" id="GO:0004144">
    <property type="term" value="F:diacylglycerol O-acyltransferase activity"/>
    <property type="evidence" value="ECO:0007669"/>
    <property type="project" value="UniProtKB-EC"/>
</dbReference>
<evidence type="ECO:0000256" key="13">
    <source>
        <dbReference type="ARBA" id="ARBA00023136"/>
    </source>
</evidence>
<evidence type="ECO:0000256" key="2">
    <source>
        <dbReference type="ARBA" id="ARBA00004771"/>
    </source>
</evidence>
<evidence type="ECO:0000313" key="17">
    <source>
        <dbReference type="WBParaSite" id="TCONS_00000657.p1"/>
    </source>
</evidence>
<keyword evidence="12" id="KW-0443">Lipid metabolism</keyword>
<feature type="transmembrane region" description="Helical" evidence="15">
    <location>
        <begin position="660"/>
        <end position="681"/>
    </location>
</feature>
<dbReference type="PANTHER" id="PTHR12317:SF0">
    <property type="entry name" value="ACYLTRANSFERASE"/>
    <property type="match status" value="1"/>
</dbReference>
<evidence type="ECO:0000256" key="8">
    <source>
        <dbReference type="ARBA" id="ARBA00022692"/>
    </source>
</evidence>
<evidence type="ECO:0000256" key="5">
    <source>
        <dbReference type="ARBA" id="ARBA00013244"/>
    </source>
</evidence>
<dbReference type="GO" id="GO:0005789">
    <property type="term" value="C:endoplasmic reticulum membrane"/>
    <property type="evidence" value="ECO:0007669"/>
    <property type="project" value="UniProtKB-SubCell"/>
</dbReference>
<keyword evidence="11 15" id="KW-1133">Transmembrane helix</keyword>
<dbReference type="InterPro" id="IPR007130">
    <property type="entry name" value="DAGAT"/>
</dbReference>
<evidence type="ECO:0000256" key="1">
    <source>
        <dbReference type="ARBA" id="ARBA00004477"/>
    </source>
</evidence>
<evidence type="ECO:0000256" key="7">
    <source>
        <dbReference type="ARBA" id="ARBA00022679"/>
    </source>
</evidence>
<dbReference type="GO" id="GO:0006071">
    <property type="term" value="P:glycerol metabolic process"/>
    <property type="evidence" value="ECO:0007669"/>
    <property type="project" value="UniProtKB-KW"/>
</dbReference>
<accession>A0AAF5CSC6</accession>
<keyword evidence="16" id="KW-1185">Reference proteome</keyword>
<evidence type="ECO:0000256" key="10">
    <source>
        <dbReference type="ARBA" id="ARBA00022824"/>
    </source>
</evidence>
<evidence type="ECO:0000256" key="11">
    <source>
        <dbReference type="ARBA" id="ARBA00022989"/>
    </source>
</evidence>
<dbReference type="PANTHER" id="PTHR12317">
    <property type="entry name" value="DIACYLGLYCEROL O-ACYLTRANSFERASE"/>
    <property type="match status" value="1"/>
</dbReference>
<keyword evidence="14" id="KW-0012">Acyltransferase</keyword>
<evidence type="ECO:0000256" key="12">
    <source>
        <dbReference type="ARBA" id="ARBA00023098"/>
    </source>
</evidence>
<evidence type="ECO:0000256" key="9">
    <source>
        <dbReference type="ARBA" id="ARBA00022798"/>
    </source>
</evidence>
<comment type="pathway">
    <text evidence="3">Lipid metabolism.</text>
</comment>
<keyword evidence="6" id="KW-0444">Lipid biosynthesis</keyword>
<dbReference type="EC" id="2.3.1.20" evidence="5"/>
<dbReference type="GO" id="GO:0019432">
    <property type="term" value="P:triglyceride biosynthetic process"/>
    <property type="evidence" value="ECO:0007669"/>
    <property type="project" value="TreeGrafter"/>
</dbReference>
<evidence type="ECO:0000256" key="3">
    <source>
        <dbReference type="ARBA" id="ARBA00005189"/>
    </source>
</evidence>
<dbReference type="Proteomes" id="UP000035681">
    <property type="component" value="Unplaced"/>
</dbReference>
<organism evidence="16 17">
    <name type="scientific">Strongyloides stercoralis</name>
    <name type="common">Threadworm</name>
    <dbReference type="NCBI Taxonomy" id="6248"/>
    <lineage>
        <taxon>Eukaryota</taxon>
        <taxon>Metazoa</taxon>
        <taxon>Ecdysozoa</taxon>
        <taxon>Nematoda</taxon>
        <taxon>Chromadorea</taxon>
        <taxon>Rhabditida</taxon>
        <taxon>Tylenchina</taxon>
        <taxon>Panagrolaimomorpha</taxon>
        <taxon>Strongyloidoidea</taxon>
        <taxon>Strongyloididae</taxon>
        <taxon>Strongyloides</taxon>
    </lineage>
</organism>
<feature type="transmembrane region" description="Helical" evidence="15">
    <location>
        <begin position="687"/>
        <end position="703"/>
    </location>
</feature>
<reference evidence="17" key="1">
    <citation type="submission" date="2024-02" db="UniProtKB">
        <authorList>
            <consortium name="WormBaseParasite"/>
        </authorList>
    </citation>
    <scope>IDENTIFICATION</scope>
</reference>
<keyword evidence="10" id="KW-0256">Endoplasmic reticulum</keyword>
<dbReference type="Pfam" id="PF03982">
    <property type="entry name" value="DAGAT"/>
    <property type="match status" value="1"/>
</dbReference>
<evidence type="ECO:0000256" key="4">
    <source>
        <dbReference type="ARBA" id="ARBA00005420"/>
    </source>
</evidence>
<keyword evidence="8 15" id="KW-0812">Transmembrane</keyword>
<keyword evidence="13 15" id="KW-0472">Membrane</keyword>
<evidence type="ECO:0000313" key="16">
    <source>
        <dbReference type="Proteomes" id="UP000035681"/>
    </source>
</evidence>
<comment type="similarity">
    <text evidence="4">Belongs to the diacylglycerol acyltransferase family.</text>
</comment>
<evidence type="ECO:0000256" key="6">
    <source>
        <dbReference type="ARBA" id="ARBA00022516"/>
    </source>
</evidence>